<reference evidence="2" key="1">
    <citation type="submission" date="2020-05" db="EMBL/GenBank/DDBJ databases">
        <title>Phylogenomic resolution of chytrid fungi.</title>
        <authorList>
            <person name="Stajich J.E."/>
            <person name="Amses K."/>
            <person name="Simmons R."/>
            <person name="Seto K."/>
            <person name="Myers J."/>
            <person name="Bonds A."/>
            <person name="Quandt C.A."/>
            <person name="Barry K."/>
            <person name="Liu P."/>
            <person name="Grigoriev I."/>
            <person name="Longcore J.E."/>
            <person name="James T.Y."/>
        </authorList>
    </citation>
    <scope>NUCLEOTIDE SEQUENCE</scope>
    <source>
        <strain evidence="2">JEL0318</strain>
    </source>
</reference>
<dbReference type="GO" id="GO:0005525">
    <property type="term" value="F:GTP binding"/>
    <property type="evidence" value="ECO:0007669"/>
    <property type="project" value="InterPro"/>
</dbReference>
<dbReference type="GO" id="GO:0005739">
    <property type="term" value="C:mitochondrion"/>
    <property type="evidence" value="ECO:0007669"/>
    <property type="project" value="TreeGrafter"/>
</dbReference>
<gene>
    <name evidence="2" type="ORF">HK097_005719</name>
</gene>
<dbReference type="Pfam" id="PF01926">
    <property type="entry name" value="MMR_HSR1"/>
    <property type="match status" value="1"/>
</dbReference>
<accession>A0AAD5X604</accession>
<dbReference type="EMBL" id="JADGJD010000268">
    <property type="protein sequence ID" value="KAJ3052763.1"/>
    <property type="molecule type" value="Genomic_DNA"/>
</dbReference>
<dbReference type="InterPro" id="IPR027417">
    <property type="entry name" value="P-loop_NTPase"/>
</dbReference>
<dbReference type="Proteomes" id="UP001212841">
    <property type="component" value="Unassembled WGS sequence"/>
</dbReference>
<dbReference type="Gene3D" id="3.40.50.300">
    <property type="entry name" value="P-loop containing nucleotide triphosphate hydrolases"/>
    <property type="match status" value="1"/>
</dbReference>
<dbReference type="InterPro" id="IPR050896">
    <property type="entry name" value="Mito_lipid_metab_GTPase"/>
</dbReference>
<sequence length="439" mass="47739">MILEYIGRPPDVNLDATLQSGCGAPFQTSDLEKPGYLSQRALEKATQRDSAPKKAKKQAGIPDDIPEGAISLAQAKKLLKAAEPPKPLVCLRCHKLKHEGVKVARTTNPQPAKLFADLRVKNSGVVVIVADVCDMPASIDTEILQHIGTGKKLILAANKIDIFPQHITHKRIMAWLERISKEVLRGVKWHDIKLLSAQTGDGIFELVQCIIKARQKPDDDVFLVGCANVGKSALINALRGAGGETTALVTTSALPGTTIGSVRFDLNSLPIFTQVASEFSPAPPPPSKTTKSFFSTASTNSNELLSKTLKGRLVDTPGLRTPTQLTNLLSTSELKQVIPRTPIEPQTLYLHPSQSCLIGGLAHLSVSSEPCRVTFYMSKHIPLHPCRTNNVESLWQKHWGNVHSGFCYPPMGVERAKMFPEVEKALEVTVLGGKDNLVE</sequence>
<organism evidence="2 3">
    <name type="scientific">Rhizophlyctis rosea</name>
    <dbReference type="NCBI Taxonomy" id="64517"/>
    <lineage>
        <taxon>Eukaryota</taxon>
        <taxon>Fungi</taxon>
        <taxon>Fungi incertae sedis</taxon>
        <taxon>Chytridiomycota</taxon>
        <taxon>Chytridiomycota incertae sedis</taxon>
        <taxon>Chytridiomycetes</taxon>
        <taxon>Rhizophlyctidales</taxon>
        <taxon>Rhizophlyctidaceae</taxon>
        <taxon>Rhizophlyctis</taxon>
    </lineage>
</organism>
<proteinExistence type="predicted"/>
<comment type="caution">
    <text evidence="2">The sequence shown here is derived from an EMBL/GenBank/DDBJ whole genome shotgun (WGS) entry which is preliminary data.</text>
</comment>
<evidence type="ECO:0000259" key="1">
    <source>
        <dbReference type="Pfam" id="PF01926"/>
    </source>
</evidence>
<dbReference type="SUPFAM" id="SSF52540">
    <property type="entry name" value="P-loop containing nucleoside triphosphate hydrolases"/>
    <property type="match status" value="1"/>
</dbReference>
<feature type="non-terminal residue" evidence="2">
    <location>
        <position position="439"/>
    </location>
</feature>
<protein>
    <recommendedName>
        <fullName evidence="1">G domain-containing protein</fullName>
    </recommendedName>
</protein>
<keyword evidence="3" id="KW-1185">Reference proteome</keyword>
<evidence type="ECO:0000313" key="2">
    <source>
        <dbReference type="EMBL" id="KAJ3052763.1"/>
    </source>
</evidence>
<name>A0AAD5X604_9FUNG</name>
<evidence type="ECO:0000313" key="3">
    <source>
        <dbReference type="Proteomes" id="UP001212841"/>
    </source>
</evidence>
<feature type="domain" description="G" evidence="1">
    <location>
        <begin position="221"/>
        <end position="267"/>
    </location>
</feature>
<dbReference type="PANTHER" id="PTHR46434">
    <property type="entry name" value="GENETIC INTERACTOR OF PROHIBITINS 3, MITOCHONDRIAL"/>
    <property type="match status" value="1"/>
</dbReference>
<dbReference type="PANTHER" id="PTHR46434:SF1">
    <property type="entry name" value="GENETIC INTERACTOR OF PROHIBITINS 3, MITOCHONDRIAL"/>
    <property type="match status" value="1"/>
</dbReference>
<dbReference type="AlphaFoldDB" id="A0AAD5X604"/>
<dbReference type="InterPro" id="IPR006073">
    <property type="entry name" value="GTP-bd"/>
</dbReference>